<keyword evidence="1" id="KW-1133">Transmembrane helix</keyword>
<organism evidence="2 3">
    <name type="scientific">Komagataeibacter diospyri</name>
    <dbReference type="NCBI Taxonomy" id="1932662"/>
    <lineage>
        <taxon>Bacteria</taxon>
        <taxon>Pseudomonadati</taxon>
        <taxon>Pseudomonadota</taxon>
        <taxon>Alphaproteobacteria</taxon>
        <taxon>Acetobacterales</taxon>
        <taxon>Acetobacteraceae</taxon>
        <taxon>Komagataeibacter</taxon>
    </lineage>
</organism>
<feature type="transmembrane region" description="Helical" evidence="1">
    <location>
        <begin position="6"/>
        <end position="32"/>
    </location>
</feature>
<gene>
    <name evidence="2" type="ORF">MSKU9_3332</name>
</gene>
<evidence type="ECO:0000313" key="3">
    <source>
        <dbReference type="Proteomes" id="UP000315095"/>
    </source>
</evidence>
<dbReference type="EMBL" id="BDLU01000071">
    <property type="protein sequence ID" value="GCE85191.1"/>
    <property type="molecule type" value="Genomic_DNA"/>
</dbReference>
<feature type="transmembrane region" description="Helical" evidence="1">
    <location>
        <begin position="39"/>
        <end position="60"/>
    </location>
</feature>
<sequence>MVVFTAMLTFVLTVTVFAMFAITVFAVLAVFFMVLTMMLAVVFTVVLAMTALFVVVFSVGNNRQGKTENCRQDKGLFHVYNFLVYQSGFRKLPTPYKITTSSKEAFTGKLFVTECIIPAIIAEHCCLYDILCFLMHETVFRADMGRFMRTHIAAPVFPCMDQGFAPFFMRLFTGFGGRDGLRIHDPETS</sequence>
<keyword evidence="1" id="KW-0472">Membrane</keyword>
<proteinExistence type="predicted"/>
<keyword evidence="3" id="KW-1185">Reference proteome</keyword>
<dbReference type="AlphaFoldDB" id="A0A4P5NYY2"/>
<name>A0A4P5NYY2_9PROT</name>
<evidence type="ECO:0000313" key="2">
    <source>
        <dbReference type="EMBL" id="GCE85191.1"/>
    </source>
</evidence>
<comment type="caution">
    <text evidence="2">The sequence shown here is derived from an EMBL/GenBank/DDBJ whole genome shotgun (WGS) entry which is preliminary data.</text>
</comment>
<dbReference type="Proteomes" id="UP000315095">
    <property type="component" value="Unassembled WGS sequence"/>
</dbReference>
<evidence type="ECO:0000256" key="1">
    <source>
        <dbReference type="SAM" id="Phobius"/>
    </source>
</evidence>
<accession>A0A4P5NYY2</accession>
<reference evidence="3" key="1">
    <citation type="submission" date="2017-01" db="EMBL/GenBank/DDBJ databases">
        <title>Komagataeibacter sp. MSKU9 whole genome sequencing project.</title>
        <authorList>
            <person name="Matsutani M."/>
            <person name="Naloka K."/>
            <person name="Theeragool G."/>
            <person name="Yakushi T."/>
            <person name="Matsushita K."/>
        </authorList>
    </citation>
    <scope>NUCLEOTIDE SEQUENCE [LARGE SCALE GENOMIC DNA]</scope>
    <source>
        <strain evidence="3">MSKU9</strain>
    </source>
</reference>
<keyword evidence="1" id="KW-0812">Transmembrane</keyword>
<protein>
    <submittedName>
        <fullName evidence="2">Uncharacterized protein</fullName>
    </submittedName>
</protein>